<keyword evidence="1 2" id="KW-0548">Nucleotidyltransferase</keyword>
<dbReference type="Pfam" id="PF08275">
    <property type="entry name" value="DNAG_N"/>
    <property type="match status" value="1"/>
</dbReference>
<dbReference type="Gene3D" id="1.10.860.10">
    <property type="entry name" value="DNAb Helicase, Chain A"/>
    <property type="match status" value="1"/>
</dbReference>
<dbReference type="InterPro" id="IPR013264">
    <property type="entry name" value="DNAG_N"/>
</dbReference>
<accession>A0A0F5F1Z5</accession>
<gene>
    <name evidence="1 4" type="primary">dnaG</name>
    <name evidence="4" type="ORF">NCTC10926_01371</name>
</gene>
<keyword evidence="1 3" id="KW-0863">Zinc-finger</keyword>
<dbReference type="GO" id="GO:1990077">
    <property type="term" value="C:primosome complex"/>
    <property type="evidence" value="ECO:0007669"/>
    <property type="project" value="UniProtKB-KW"/>
</dbReference>
<comment type="catalytic activity">
    <reaction evidence="1">
        <text>ssDNA + n NTP = ssDNA/pppN(pN)n-1 hybrid + (n-1) diphosphate.</text>
        <dbReference type="EC" id="2.7.7.101"/>
    </reaction>
</comment>
<dbReference type="FunFam" id="3.40.1360.10:FF:000002">
    <property type="entry name" value="DNA primase"/>
    <property type="match status" value="1"/>
</dbReference>
<dbReference type="GO" id="GO:0008270">
    <property type="term" value="F:zinc ion binding"/>
    <property type="evidence" value="ECO:0007669"/>
    <property type="project" value="UniProtKB-UniRule"/>
</dbReference>
<sequence length="586" mass="67211">MANHIPRSFIDDVLARTDIVELINSRVKLKKAGREYQACCPFHHEKTPSFTVSPKKQFYHCFGCHAHGNAISFLMEYDKLEFIEAVEELAAMQGLEIPYEKSPHFNGKDHNTQSNYRSKKDLFQLMQEIAQFYHQQLPSHLPAQAYLQQRGLSAEVIDRFQIGFAPNQFNAVLKQFGRNAEERQKLFDVGMLSRNEKQDVYDRFRNRVMFPIRDRRGRTIAFGGRVLNDEKPKYLNSPESHTYHKGNQLYGLFEALQVNDSPDTLLIVEGYMDVVALAQFGIDYAVASLGTATTPEQIQLAFRSTEQIICCYDADRAGRDAAWRALENALPFLEDGRQMKFIFLPDGEDPDTFIRQYGKEGFENYISQAQSLSEFMFSTLSTQVDFSSKEGKTKLAALAVPLINCIAGEMLRLSLRKTLAQKLGVFDQTQLEQLIPTKLENATTHNPPPMKKTPMRLLIALLVQNPELSQFVPNLEALKTLQEPGLNLFEKLTALCREKVGITTGQILEYWRDTEHFRPLEILATWDHLVDEEKIGETFRETLKFFFLQVIDKNIEGLIAKERTEGLTPQEKHTLAQLLQKKQQNK</sequence>
<dbReference type="InterPro" id="IPR036977">
    <property type="entry name" value="DNA_primase_Znf_CHC2"/>
</dbReference>
<dbReference type="InterPro" id="IPR030846">
    <property type="entry name" value="DnaG_bac"/>
</dbReference>
<comment type="similarity">
    <text evidence="1 2">Belongs to the DnaG primase family.</text>
</comment>
<dbReference type="InterPro" id="IPR006295">
    <property type="entry name" value="DNA_primase_DnaG"/>
</dbReference>
<dbReference type="Gene3D" id="3.90.580.10">
    <property type="entry name" value="Zinc finger, CHC2-type domain"/>
    <property type="match status" value="1"/>
</dbReference>
<protein>
    <recommendedName>
        <fullName evidence="1 2">DNA primase</fullName>
        <ecNumber evidence="1">2.7.7.101</ecNumber>
    </recommendedName>
</protein>
<dbReference type="Pfam" id="PF13155">
    <property type="entry name" value="Toprim_2"/>
    <property type="match status" value="1"/>
</dbReference>
<feature type="zinc finger region" description="CHC2-type" evidence="1 3">
    <location>
        <begin position="40"/>
        <end position="64"/>
    </location>
</feature>
<dbReference type="FunFam" id="3.90.580.10:FF:000001">
    <property type="entry name" value="DNA primase"/>
    <property type="match status" value="1"/>
</dbReference>
<dbReference type="InterPro" id="IPR002694">
    <property type="entry name" value="Znf_CHC2"/>
</dbReference>
<dbReference type="EMBL" id="UFSW01000001">
    <property type="protein sequence ID" value="SUU97968.1"/>
    <property type="molecule type" value="Genomic_DNA"/>
</dbReference>
<keyword evidence="1 2" id="KW-0808">Transferase</keyword>
<dbReference type="PANTHER" id="PTHR30313">
    <property type="entry name" value="DNA PRIMASE"/>
    <property type="match status" value="1"/>
</dbReference>
<keyword evidence="1 2" id="KW-0804">Transcription</keyword>
<keyword evidence="1 2" id="KW-0479">Metal-binding</keyword>
<dbReference type="GO" id="GO:0003899">
    <property type="term" value="F:DNA-directed RNA polymerase activity"/>
    <property type="evidence" value="ECO:0007669"/>
    <property type="project" value="UniProtKB-UniRule"/>
</dbReference>
<dbReference type="GO" id="GO:0005737">
    <property type="term" value="C:cytoplasm"/>
    <property type="evidence" value="ECO:0007669"/>
    <property type="project" value="TreeGrafter"/>
</dbReference>
<evidence type="ECO:0000256" key="2">
    <source>
        <dbReference type="PIRNR" id="PIRNR002811"/>
    </source>
</evidence>
<organism evidence="4 5">
    <name type="scientific">Avibacterium paragallinarum</name>
    <name type="common">Haemophilus gallinarum</name>
    <dbReference type="NCBI Taxonomy" id="728"/>
    <lineage>
        <taxon>Bacteria</taxon>
        <taxon>Pseudomonadati</taxon>
        <taxon>Pseudomonadota</taxon>
        <taxon>Gammaproteobacteria</taxon>
        <taxon>Pasteurellales</taxon>
        <taxon>Pasteurellaceae</taxon>
        <taxon>Avibacterium</taxon>
    </lineage>
</organism>
<dbReference type="Proteomes" id="UP000254620">
    <property type="component" value="Unassembled WGS sequence"/>
</dbReference>
<comment type="domain">
    <text evidence="1">Contains an N-terminal zinc-binding domain, a central core domain that contains the primase activity, and a C-terminal DnaB-binding domain.</text>
</comment>
<dbReference type="PIRSF" id="PIRSF002811">
    <property type="entry name" value="DnaG"/>
    <property type="match status" value="1"/>
</dbReference>
<dbReference type="Gene3D" id="3.40.1360.10">
    <property type="match status" value="1"/>
</dbReference>
<dbReference type="SMART" id="SM00400">
    <property type="entry name" value="ZnF_CHCC"/>
    <property type="match status" value="1"/>
</dbReference>
<dbReference type="Gene3D" id="3.90.980.10">
    <property type="entry name" value="DNA primase, catalytic core, N-terminal domain"/>
    <property type="match status" value="1"/>
</dbReference>
<dbReference type="CDD" id="cd03364">
    <property type="entry name" value="TOPRIM_DnaG_primases"/>
    <property type="match status" value="1"/>
</dbReference>
<keyword evidence="1 2" id="KW-0639">Primosome</keyword>
<reference evidence="4 5" key="1">
    <citation type="submission" date="2018-06" db="EMBL/GenBank/DDBJ databases">
        <authorList>
            <consortium name="Pathogen Informatics"/>
            <person name="Doyle S."/>
        </authorList>
    </citation>
    <scope>NUCLEOTIDE SEQUENCE [LARGE SCALE GENOMIC DNA]</scope>
    <source>
        <strain evidence="4 5">NCTC10926</strain>
    </source>
</reference>
<dbReference type="EC" id="2.7.7.101" evidence="1"/>
<dbReference type="PANTHER" id="PTHR30313:SF2">
    <property type="entry name" value="DNA PRIMASE"/>
    <property type="match status" value="1"/>
</dbReference>
<dbReference type="InterPro" id="IPR050219">
    <property type="entry name" value="DnaG_primase"/>
</dbReference>
<evidence type="ECO:0000313" key="4">
    <source>
        <dbReference type="EMBL" id="SUU97968.1"/>
    </source>
</evidence>
<dbReference type="GO" id="GO:0006269">
    <property type="term" value="P:DNA replication, synthesis of primer"/>
    <property type="evidence" value="ECO:0007669"/>
    <property type="project" value="UniProtKB-UniRule"/>
</dbReference>
<dbReference type="InterPro" id="IPR006171">
    <property type="entry name" value="TOPRIM_dom"/>
</dbReference>
<dbReference type="Pfam" id="PF01807">
    <property type="entry name" value="Zn_ribbon_DnaG"/>
    <property type="match status" value="1"/>
</dbReference>
<dbReference type="SUPFAM" id="SSF57783">
    <property type="entry name" value="Zinc beta-ribbon"/>
    <property type="match status" value="1"/>
</dbReference>
<evidence type="ECO:0000313" key="5">
    <source>
        <dbReference type="Proteomes" id="UP000254620"/>
    </source>
</evidence>
<dbReference type="InterPro" id="IPR016136">
    <property type="entry name" value="DNA_helicase_N/primase_C"/>
</dbReference>
<keyword evidence="1 2" id="KW-0240">DNA-directed RNA polymerase</keyword>
<dbReference type="FunFam" id="3.90.980.10:FF:000001">
    <property type="entry name" value="DNA primase"/>
    <property type="match status" value="1"/>
</dbReference>
<dbReference type="HAMAP" id="MF_00974">
    <property type="entry name" value="DNA_primase_DnaG"/>
    <property type="match status" value="1"/>
</dbReference>
<dbReference type="SMART" id="SM00766">
    <property type="entry name" value="DnaG_DnaB_bind"/>
    <property type="match status" value="1"/>
</dbReference>
<evidence type="ECO:0000256" key="3">
    <source>
        <dbReference type="PIRSR" id="PIRSR002811-1"/>
    </source>
</evidence>
<dbReference type="eggNOG" id="COG0358">
    <property type="taxonomic scope" value="Bacteria"/>
</dbReference>
<dbReference type="SUPFAM" id="SSF56731">
    <property type="entry name" value="DNA primase core"/>
    <property type="match status" value="1"/>
</dbReference>
<keyword evidence="1" id="KW-0238">DNA-binding</keyword>
<dbReference type="SUPFAM" id="SSF117023">
    <property type="entry name" value="DNA primase DnaG, C-terminal domain"/>
    <property type="match status" value="1"/>
</dbReference>
<dbReference type="Pfam" id="PF10410">
    <property type="entry name" value="DnaB_bind"/>
    <property type="match status" value="1"/>
</dbReference>
<dbReference type="NCBIfam" id="TIGR01391">
    <property type="entry name" value="dnaG"/>
    <property type="match status" value="1"/>
</dbReference>
<proteinExistence type="inferred from homology"/>
<comment type="function">
    <text evidence="1 2">RNA polymerase that catalyzes the synthesis of short RNA molecules used as primers for DNA polymerase during DNA replication.</text>
</comment>
<dbReference type="OrthoDB" id="9803773at2"/>
<keyword evidence="1 2" id="KW-0235">DNA replication</keyword>
<dbReference type="InterPro" id="IPR013173">
    <property type="entry name" value="DNA_primase_DnaG_DnaB-bd_dom"/>
</dbReference>
<dbReference type="InterPro" id="IPR037068">
    <property type="entry name" value="DNA_primase_core_N_sf"/>
</dbReference>
<name>A0A0F5F1Z5_AVIPA</name>
<comment type="subunit">
    <text evidence="1">Monomer. Interacts with DnaB.</text>
</comment>
<evidence type="ECO:0000256" key="1">
    <source>
        <dbReference type="HAMAP-Rule" id="MF_00974"/>
    </source>
</evidence>
<dbReference type="RefSeq" id="WP_046097569.1">
    <property type="nucleotide sequence ID" value="NZ_LAEN01000001.1"/>
</dbReference>
<comment type="cofactor">
    <cofactor evidence="1 2 3">
        <name>Zn(2+)</name>
        <dbReference type="ChEBI" id="CHEBI:29105"/>
    </cofactor>
    <text evidence="1 2 3">Binds 1 zinc ion per monomer.</text>
</comment>
<dbReference type="InterPro" id="IPR019475">
    <property type="entry name" value="DNA_primase_DnaB-bd"/>
</dbReference>
<dbReference type="GO" id="GO:0000428">
    <property type="term" value="C:DNA-directed RNA polymerase complex"/>
    <property type="evidence" value="ECO:0007669"/>
    <property type="project" value="UniProtKB-KW"/>
</dbReference>
<dbReference type="Gene3D" id="1.20.50.20">
    <property type="entry name" value="DnaG, RNA polymerase domain, helical bundle"/>
    <property type="match status" value="1"/>
</dbReference>
<dbReference type="GO" id="GO:0003677">
    <property type="term" value="F:DNA binding"/>
    <property type="evidence" value="ECO:0007669"/>
    <property type="project" value="UniProtKB-KW"/>
</dbReference>
<dbReference type="InterPro" id="IPR034151">
    <property type="entry name" value="TOPRIM_DnaG_bac"/>
</dbReference>
<dbReference type="STRING" id="728.VY92_02045"/>
<keyword evidence="1 2" id="KW-0862">Zinc</keyword>
<dbReference type="AlphaFoldDB" id="A0A0F5F1Z5"/>
<dbReference type="PROSITE" id="PS50880">
    <property type="entry name" value="TOPRIM"/>
    <property type="match status" value="1"/>
</dbReference>
<dbReference type="Pfam" id="PF08278">
    <property type="entry name" value="DnaG_DnaB_bind"/>
    <property type="match status" value="1"/>
</dbReference>
<dbReference type="SMART" id="SM00493">
    <property type="entry name" value="TOPRIM"/>
    <property type="match status" value="1"/>
</dbReference>